<dbReference type="Proteomes" id="UP000019150">
    <property type="component" value="Chromosome"/>
</dbReference>
<proteinExistence type="predicted"/>
<name>W5TFK8_9NOCA</name>
<accession>W5TFK8</accession>
<keyword evidence="2" id="KW-1185">Reference proteome</keyword>
<dbReference type="AlphaFoldDB" id="W5TFK8"/>
<gene>
    <name evidence="1" type="ORF">NONO_c30010</name>
</gene>
<evidence type="ECO:0000313" key="2">
    <source>
        <dbReference type="Proteomes" id="UP000019150"/>
    </source>
</evidence>
<dbReference type="HOGENOM" id="CLU_3390478_0_0_11"/>
<dbReference type="STRING" id="1415166.NONO_c30010"/>
<reference evidence="1 2" key="1">
    <citation type="journal article" date="2014" name="Appl. Environ. Microbiol.">
        <title>Insights into the Microbial Degradation of Rubber and Gutta-Percha by Analysis of the Complete Genome of Nocardia nova SH22a.</title>
        <authorList>
            <person name="Luo Q."/>
            <person name="Hiessl S."/>
            <person name="Poehlein A."/>
            <person name="Daniel R."/>
            <person name="Steinbuchel A."/>
        </authorList>
    </citation>
    <scope>NUCLEOTIDE SEQUENCE [LARGE SCALE GENOMIC DNA]</scope>
    <source>
        <strain evidence="1">SH22a</strain>
    </source>
</reference>
<protein>
    <submittedName>
        <fullName evidence="1">Uncharacterized protein</fullName>
    </submittedName>
</protein>
<organism evidence="1 2">
    <name type="scientific">Nocardia nova SH22a</name>
    <dbReference type="NCBI Taxonomy" id="1415166"/>
    <lineage>
        <taxon>Bacteria</taxon>
        <taxon>Bacillati</taxon>
        <taxon>Actinomycetota</taxon>
        <taxon>Actinomycetes</taxon>
        <taxon>Mycobacteriales</taxon>
        <taxon>Nocardiaceae</taxon>
        <taxon>Nocardia</taxon>
    </lineage>
</organism>
<dbReference type="EMBL" id="CP006850">
    <property type="protein sequence ID" value="AHH17788.1"/>
    <property type="molecule type" value="Genomic_DNA"/>
</dbReference>
<sequence length="32" mass="3663">MRLNIQYQNAMMPHIAIQVTSSRSISCNITKL</sequence>
<dbReference type="KEGG" id="nno:NONO_c30010"/>
<evidence type="ECO:0000313" key="1">
    <source>
        <dbReference type="EMBL" id="AHH17788.1"/>
    </source>
</evidence>